<keyword evidence="3" id="KW-1185">Reference proteome</keyword>
<evidence type="ECO:0000313" key="3">
    <source>
        <dbReference type="Proteomes" id="UP000031843"/>
    </source>
</evidence>
<evidence type="ECO:0000313" key="2">
    <source>
        <dbReference type="EMBL" id="AJG21324.1"/>
    </source>
</evidence>
<dbReference type="AlphaFoldDB" id="A0A0C4YHC7"/>
<dbReference type="STRING" id="68895.RR42_m3974"/>
<protein>
    <submittedName>
        <fullName evidence="2">Putative transmembrane protein</fullName>
    </submittedName>
</protein>
<dbReference type="Pfam" id="PF13761">
    <property type="entry name" value="DUF4166"/>
    <property type="match status" value="1"/>
</dbReference>
<dbReference type="OrthoDB" id="528778at2"/>
<dbReference type="InterPro" id="IPR025311">
    <property type="entry name" value="DUF4166"/>
</dbReference>
<proteinExistence type="predicted"/>
<keyword evidence="2" id="KW-0812">Transmembrane</keyword>
<accession>A0A0C4YHC7</accession>
<dbReference type="KEGG" id="cbw:RR42_m3974"/>
<sequence length="203" mass="22396">MNTLAAQGTHAGPQSLYGTMLGAALASLPPVLQRVHRAEGVHLRGTLRVRWCARRWLRALMRLSALPRPTVAAATLVTISPEPAGERWHRSIGGHTVASRMRLARAGQVTERMGPLAIVLATRVDGTGRLWQASRGVSLFGLTVPWLHVLASERARDAHSYRCDVRIWAPRLGYLLRYDGVLTIREPESEPESEPETYLENAA</sequence>
<dbReference type="RefSeq" id="WP_043350453.1">
    <property type="nucleotide sequence ID" value="NZ_CP010536.1"/>
</dbReference>
<dbReference type="Proteomes" id="UP000031843">
    <property type="component" value="Chromosome main"/>
</dbReference>
<reference evidence="2 3" key="1">
    <citation type="journal article" date="2015" name="Genome Announc.">
        <title>Complete Genome Sequence of Cupriavidus basilensis 4G11, Isolated from the Oak Ridge Field Research Center Site.</title>
        <authorList>
            <person name="Ray J."/>
            <person name="Waters R.J."/>
            <person name="Skerker J.M."/>
            <person name="Kuehl J.V."/>
            <person name="Price M.N."/>
            <person name="Huang J."/>
            <person name="Chakraborty R."/>
            <person name="Arkin A.P."/>
            <person name="Deutschbauer A."/>
        </authorList>
    </citation>
    <scope>NUCLEOTIDE SEQUENCE [LARGE SCALE GENOMIC DNA]</scope>
    <source>
        <strain evidence="2">4G11</strain>
    </source>
</reference>
<evidence type="ECO:0000259" key="1">
    <source>
        <dbReference type="Pfam" id="PF13761"/>
    </source>
</evidence>
<dbReference type="EMBL" id="CP010536">
    <property type="protein sequence ID" value="AJG21324.1"/>
    <property type="molecule type" value="Genomic_DNA"/>
</dbReference>
<feature type="domain" description="DUF4166" evidence="1">
    <location>
        <begin position="28"/>
        <end position="182"/>
    </location>
</feature>
<organism evidence="2 3">
    <name type="scientific">Cupriavidus basilensis</name>
    <dbReference type="NCBI Taxonomy" id="68895"/>
    <lineage>
        <taxon>Bacteria</taxon>
        <taxon>Pseudomonadati</taxon>
        <taxon>Pseudomonadota</taxon>
        <taxon>Betaproteobacteria</taxon>
        <taxon>Burkholderiales</taxon>
        <taxon>Burkholderiaceae</taxon>
        <taxon>Cupriavidus</taxon>
    </lineage>
</organism>
<name>A0A0C4YHC7_9BURK</name>
<keyword evidence="2" id="KW-0472">Membrane</keyword>
<gene>
    <name evidence="2" type="ORF">RR42_m3974</name>
</gene>